<reference evidence="1" key="1">
    <citation type="journal article" date="2023" name="Mol. Phylogenet. Evol.">
        <title>Genome-scale phylogeny and comparative genomics of the fungal order Sordariales.</title>
        <authorList>
            <person name="Hensen N."/>
            <person name="Bonometti L."/>
            <person name="Westerberg I."/>
            <person name="Brannstrom I.O."/>
            <person name="Guillou S."/>
            <person name="Cros-Aarteil S."/>
            <person name="Calhoun S."/>
            <person name="Haridas S."/>
            <person name="Kuo A."/>
            <person name="Mondo S."/>
            <person name="Pangilinan J."/>
            <person name="Riley R."/>
            <person name="LaButti K."/>
            <person name="Andreopoulos B."/>
            <person name="Lipzen A."/>
            <person name="Chen C."/>
            <person name="Yan M."/>
            <person name="Daum C."/>
            <person name="Ng V."/>
            <person name="Clum A."/>
            <person name="Steindorff A."/>
            <person name="Ohm R.A."/>
            <person name="Martin F."/>
            <person name="Silar P."/>
            <person name="Natvig D.O."/>
            <person name="Lalanne C."/>
            <person name="Gautier V."/>
            <person name="Ament-Velasquez S.L."/>
            <person name="Kruys A."/>
            <person name="Hutchinson M.I."/>
            <person name="Powell A.J."/>
            <person name="Barry K."/>
            <person name="Miller A.N."/>
            <person name="Grigoriev I.V."/>
            <person name="Debuchy R."/>
            <person name="Gladieux P."/>
            <person name="Hiltunen Thoren M."/>
            <person name="Johannesson H."/>
        </authorList>
    </citation>
    <scope>NUCLEOTIDE SEQUENCE</scope>
    <source>
        <strain evidence="1">CBS 560.94</strain>
    </source>
</reference>
<protein>
    <submittedName>
        <fullName evidence="1">Uncharacterized protein</fullName>
    </submittedName>
</protein>
<dbReference type="EMBL" id="JAUEPP010000004">
    <property type="protein sequence ID" value="KAK3344883.1"/>
    <property type="molecule type" value="Genomic_DNA"/>
</dbReference>
<gene>
    <name evidence="1" type="ORF">B0H65DRAFT_188202</name>
</gene>
<dbReference type="AlphaFoldDB" id="A0AAE0JF72"/>
<evidence type="ECO:0000313" key="1">
    <source>
        <dbReference type="EMBL" id="KAK3344883.1"/>
    </source>
</evidence>
<keyword evidence="2" id="KW-1185">Reference proteome</keyword>
<organism evidence="1 2">
    <name type="scientific">Neurospora tetraspora</name>
    <dbReference type="NCBI Taxonomy" id="94610"/>
    <lineage>
        <taxon>Eukaryota</taxon>
        <taxon>Fungi</taxon>
        <taxon>Dikarya</taxon>
        <taxon>Ascomycota</taxon>
        <taxon>Pezizomycotina</taxon>
        <taxon>Sordariomycetes</taxon>
        <taxon>Sordariomycetidae</taxon>
        <taxon>Sordariales</taxon>
        <taxon>Sordariaceae</taxon>
        <taxon>Neurospora</taxon>
    </lineage>
</organism>
<evidence type="ECO:0000313" key="2">
    <source>
        <dbReference type="Proteomes" id="UP001278500"/>
    </source>
</evidence>
<accession>A0AAE0JF72</accession>
<dbReference type="RefSeq" id="XP_062681496.1">
    <property type="nucleotide sequence ID" value="XM_062821602.1"/>
</dbReference>
<sequence length="154" mass="16984">MLFGPTMGLQLETRIVAQNIARSGEGRTWVKDQYSIYARDSLAKRPFLSNRRRCSILKVMDGKVLLLLTLGGSSSPTFLGFLGSLGSLGYLSFGRVRGLNSIPYRSPQIVSTVRTVMAQCHDIPRVHCHVPACRFRGTHALALGTVAQVRLRPN</sequence>
<comment type="caution">
    <text evidence="1">The sequence shown here is derived from an EMBL/GenBank/DDBJ whole genome shotgun (WGS) entry which is preliminary data.</text>
</comment>
<reference evidence="1" key="2">
    <citation type="submission" date="2023-06" db="EMBL/GenBank/DDBJ databases">
        <authorList>
            <consortium name="Lawrence Berkeley National Laboratory"/>
            <person name="Haridas S."/>
            <person name="Hensen N."/>
            <person name="Bonometti L."/>
            <person name="Westerberg I."/>
            <person name="Brannstrom I.O."/>
            <person name="Guillou S."/>
            <person name="Cros-Aarteil S."/>
            <person name="Calhoun S."/>
            <person name="Kuo A."/>
            <person name="Mondo S."/>
            <person name="Pangilinan J."/>
            <person name="Riley R."/>
            <person name="Labutti K."/>
            <person name="Andreopoulos B."/>
            <person name="Lipzen A."/>
            <person name="Chen C."/>
            <person name="Yanf M."/>
            <person name="Daum C."/>
            <person name="Ng V."/>
            <person name="Clum A."/>
            <person name="Steindorff A."/>
            <person name="Ohm R."/>
            <person name="Martin F."/>
            <person name="Silar P."/>
            <person name="Natvig D."/>
            <person name="Lalanne C."/>
            <person name="Gautier V."/>
            <person name="Ament-Velasquez S.L."/>
            <person name="Kruys A."/>
            <person name="Hutchinson M.I."/>
            <person name="Powell A.J."/>
            <person name="Barry K."/>
            <person name="Miller A.N."/>
            <person name="Grigoriev I.V."/>
            <person name="Debuchy R."/>
            <person name="Gladieux P."/>
            <person name="Thoren M.H."/>
            <person name="Johannesson H."/>
        </authorList>
    </citation>
    <scope>NUCLEOTIDE SEQUENCE</scope>
    <source>
        <strain evidence="1">CBS 560.94</strain>
    </source>
</reference>
<proteinExistence type="predicted"/>
<name>A0AAE0JF72_9PEZI</name>
<dbReference type="GeneID" id="87858756"/>
<dbReference type="Proteomes" id="UP001278500">
    <property type="component" value="Unassembled WGS sequence"/>
</dbReference>